<keyword evidence="11" id="KW-1185">Reference proteome</keyword>
<keyword evidence="6 9" id="KW-0378">Hydrolase</keyword>
<dbReference type="PROSITE" id="PS00629">
    <property type="entry name" value="IMP_1"/>
    <property type="match status" value="1"/>
</dbReference>
<keyword evidence="3 9" id="KW-1003">Cell membrane</keyword>
<dbReference type="InterPro" id="IPR006240">
    <property type="entry name" value="CysQ"/>
</dbReference>
<evidence type="ECO:0000256" key="5">
    <source>
        <dbReference type="ARBA" id="ARBA00022723"/>
    </source>
</evidence>
<keyword evidence="8 9" id="KW-0472">Membrane</keyword>
<gene>
    <name evidence="9 10" type="primary">cysQ</name>
    <name evidence="10" type="ORF">KOF26_02230</name>
</gene>
<dbReference type="PROSITE" id="PS00630">
    <property type="entry name" value="IMP_2"/>
    <property type="match status" value="1"/>
</dbReference>
<dbReference type="Proteomes" id="UP000776276">
    <property type="component" value="Unassembled WGS sequence"/>
</dbReference>
<evidence type="ECO:0000256" key="3">
    <source>
        <dbReference type="ARBA" id="ARBA00022475"/>
    </source>
</evidence>
<dbReference type="Pfam" id="PF00459">
    <property type="entry name" value="Inositol_P"/>
    <property type="match status" value="1"/>
</dbReference>
<organism evidence="10 11">
    <name type="scientific">Sphingomonas quercus</name>
    <dbReference type="NCBI Taxonomy" id="2842451"/>
    <lineage>
        <taxon>Bacteria</taxon>
        <taxon>Pseudomonadati</taxon>
        <taxon>Pseudomonadota</taxon>
        <taxon>Alphaproteobacteria</taxon>
        <taxon>Sphingomonadales</taxon>
        <taxon>Sphingomonadaceae</taxon>
        <taxon>Sphingomonas</taxon>
    </lineage>
</organism>
<dbReference type="InterPro" id="IPR050725">
    <property type="entry name" value="CysQ/Inositol_MonoPase"/>
</dbReference>
<dbReference type="RefSeq" id="WP_216319251.1">
    <property type="nucleotide sequence ID" value="NZ_JAHKRT010000001.1"/>
</dbReference>
<feature type="binding site" evidence="9">
    <location>
        <position position="91"/>
    </location>
    <ligand>
        <name>Mg(2+)</name>
        <dbReference type="ChEBI" id="CHEBI:18420"/>
        <label>1</label>
    </ligand>
</feature>
<evidence type="ECO:0000256" key="4">
    <source>
        <dbReference type="ARBA" id="ARBA00022519"/>
    </source>
</evidence>
<dbReference type="PANTHER" id="PTHR43028:SF5">
    <property type="entry name" value="3'(2'),5'-BISPHOSPHATE NUCLEOTIDASE 1"/>
    <property type="match status" value="1"/>
</dbReference>
<evidence type="ECO:0000256" key="2">
    <source>
        <dbReference type="ARBA" id="ARBA00005289"/>
    </source>
</evidence>
<keyword evidence="5 9" id="KW-0479">Metal-binding</keyword>
<feature type="binding site" evidence="9">
    <location>
        <position position="93"/>
    </location>
    <ligand>
        <name>Mg(2+)</name>
        <dbReference type="ChEBI" id="CHEBI:18420"/>
        <label>1</label>
    </ligand>
</feature>
<comment type="similarity">
    <text evidence="2 9">Belongs to the inositol monophosphatase superfamily. CysQ family.</text>
</comment>
<evidence type="ECO:0000256" key="7">
    <source>
        <dbReference type="ARBA" id="ARBA00022842"/>
    </source>
</evidence>
<dbReference type="PANTHER" id="PTHR43028">
    <property type="entry name" value="3'(2'),5'-BISPHOSPHATE NUCLEOTIDASE 1"/>
    <property type="match status" value="1"/>
</dbReference>
<name>A0ABS6BGR5_9SPHN</name>
<feature type="binding site" evidence="9">
    <location>
        <position position="91"/>
    </location>
    <ligand>
        <name>Mg(2+)</name>
        <dbReference type="ChEBI" id="CHEBI:18420"/>
        <label>2</label>
    </ligand>
</feature>
<comment type="function">
    <text evidence="9">Converts adenosine-3',5'-bisphosphate (PAP) to AMP.</text>
</comment>
<comment type="catalytic activity">
    <reaction evidence="1 9">
        <text>adenosine 3',5'-bisphosphate + H2O = AMP + phosphate</text>
        <dbReference type="Rhea" id="RHEA:10040"/>
        <dbReference type="ChEBI" id="CHEBI:15377"/>
        <dbReference type="ChEBI" id="CHEBI:43474"/>
        <dbReference type="ChEBI" id="CHEBI:58343"/>
        <dbReference type="ChEBI" id="CHEBI:456215"/>
        <dbReference type="EC" id="3.1.3.7"/>
    </reaction>
</comment>
<dbReference type="CDD" id="cd01638">
    <property type="entry name" value="CysQ"/>
    <property type="match status" value="1"/>
</dbReference>
<keyword evidence="7 9" id="KW-0460">Magnesium</keyword>
<dbReference type="InterPro" id="IPR020550">
    <property type="entry name" value="Inositol_monophosphatase_CS"/>
</dbReference>
<keyword evidence="4 9" id="KW-0997">Cell inner membrane</keyword>
<feature type="binding site" evidence="9">
    <location>
        <position position="222"/>
    </location>
    <ligand>
        <name>substrate</name>
    </ligand>
</feature>
<dbReference type="InterPro" id="IPR020583">
    <property type="entry name" value="Inositol_monoP_metal-BS"/>
</dbReference>
<feature type="binding site" evidence="9">
    <location>
        <position position="72"/>
    </location>
    <ligand>
        <name>substrate</name>
    </ligand>
</feature>
<evidence type="ECO:0000256" key="8">
    <source>
        <dbReference type="ARBA" id="ARBA00023136"/>
    </source>
</evidence>
<evidence type="ECO:0000256" key="1">
    <source>
        <dbReference type="ARBA" id="ARBA00001625"/>
    </source>
</evidence>
<feature type="binding site" evidence="9">
    <location>
        <begin position="93"/>
        <end position="96"/>
    </location>
    <ligand>
        <name>substrate</name>
    </ligand>
</feature>
<reference evidence="10 11" key="1">
    <citation type="submission" date="2021-06" db="EMBL/GenBank/DDBJ databases">
        <title>Sphingomonas sp. XMGL2, whole genome shotgun sequencing project.</title>
        <authorList>
            <person name="Zhao G."/>
            <person name="Shen L."/>
        </authorList>
    </citation>
    <scope>NUCLEOTIDE SEQUENCE [LARGE SCALE GENOMIC DNA]</scope>
    <source>
        <strain evidence="10 11">XMGL2</strain>
    </source>
</reference>
<dbReference type="EC" id="3.1.3.7" evidence="9"/>
<comment type="caution">
    <text evidence="10">The sequence shown here is derived from an EMBL/GenBank/DDBJ whole genome shotgun (WGS) entry which is preliminary data.</text>
</comment>
<protein>
    <recommendedName>
        <fullName evidence="9">3'(2'),5'-bisphosphate nucleotidase CysQ</fullName>
        <ecNumber evidence="9">3.1.3.7</ecNumber>
    </recommendedName>
    <alternativeName>
        <fullName evidence="9">3'(2'),5-bisphosphonucleoside 3'(2')-phosphohydrolase</fullName>
    </alternativeName>
    <alternativeName>
        <fullName evidence="9">3'-phosphoadenosine 5'-phosphate phosphatase</fullName>
        <shortName evidence="9">PAP phosphatase</shortName>
    </alternativeName>
</protein>
<dbReference type="NCBIfam" id="TIGR01331">
    <property type="entry name" value="bisphos_cysQ"/>
    <property type="match status" value="1"/>
</dbReference>
<evidence type="ECO:0000313" key="11">
    <source>
        <dbReference type="Proteomes" id="UP000776276"/>
    </source>
</evidence>
<comment type="subcellular location">
    <subcellularLocation>
        <location evidence="9">Cell inner membrane</location>
        <topology evidence="9">Peripheral membrane protein</topology>
        <orientation evidence="9">Cytoplasmic side</orientation>
    </subcellularLocation>
</comment>
<accession>A0ABS6BGR5</accession>
<feature type="binding site" evidence="9">
    <location>
        <position position="72"/>
    </location>
    <ligand>
        <name>Mg(2+)</name>
        <dbReference type="ChEBI" id="CHEBI:18420"/>
        <label>1</label>
    </ligand>
</feature>
<evidence type="ECO:0000256" key="9">
    <source>
        <dbReference type="HAMAP-Rule" id="MF_02095"/>
    </source>
</evidence>
<sequence length="277" mass="28068">MTGTVMTSTALIDALIAAAAEAGAVVMRHRDAGITAEHKADLSPVTAADREAEAVILRHLATAAPGVPVVAEEAAAAGFVPEPCASFFLVDPLDGTKEYVRGGDDFTVNIALIEKGAPVIGVVYAPARGRIYWADVASRLARSAALPAAGVLGPAAPLGCGKPAGSPRAVASKSHCTPETDAYLDHCGAGERLSVGSSLKFLLVAAGEADLYPRAGPTMEWDTAAGDAILRAAGGMTFDLDGAALVYGKPGYRNPGFVATGGAPAPALRQFYTDPAA</sequence>
<evidence type="ECO:0000256" key="6">
    <source>
        <dbReference type="ARBA" id="ARBA00022801"/>
    </source>
</evidence>
<dbReference type="HAMAP" id="MF_02095">
    <property type="entry name" value="CysQ"/>
    <property type="match status" value="1"/>
</dbReference>
<proteinExistence type="inferred from homology"/>
<evidence type="ECO:0000313" key="10">
    <source>
        <dbReference type="EMBL" id="MBU3076671.1"/>
    </source>
</evidence>
<feature type="binding site" evidence="9">
    <location>
        <position position="222"/>
    </location>
    <ligand>
        <name>Mg(2+)</name>
        <dbReference type="ChEBI" id="CHEBI:18420"/>
        <label>2</label>
    </ligand>
</feature>
<dbReference type="GO" id="GO:0008441">
    <property type="term" value="F:3'(2'),5'-bisphosphate nucleotidase activity"/>
    <property type="evidence" value="ECO:0007669"/>
    <property type="project" value="UniProtKB-EC"/>
</dbReference>
<dbReference type="EMBL" id="JAHKRT010000001">
    <property type="protein sequence ID" value="MBU3076671.1"/>
    <property type="molecule type" value="Genomic_DNA"/>
</dbReference>
<feature type="binding site" evidence="9">
    <location>
        <position position="94"/>
    </location>
    <ligand>
        <name>Mg(2+)</name>
        <dbReference type="ChEBI" id="CHEBI:18420"/>
        <label>2</label>
    </ligand>
</feature>
<dbReference type="InterPro" id="IPR000760">
    <property type="entry name" value="Inositol_monophosphatase-like"/>
</dbReference>
<comment type="cofactor">
    <cofactor evidence="9">
        <name>Mg(2+)</name>
        <dbReference type="ChEBI" id="CHEBI:18420"/>
    </cofactor>
</comment>